<gene>
    <name evidence="1" type="ORF">ASAP_2185</name>
</gene>
<organism evidence="1 2">
    <name type="scientific">Asaia bogorensis</name>
    <dbReference type="NCBI Taxonomy" id="91915"/>
    <lineage>
        <taxon>Bacteria</taxon>
        <taxon>Pseudomonadati</taxon>
        <taxon>Pseudomonadota</taxon>
        <taxon>Alphaproteobacteria</taxon>
        <taxon>Acetobacterales</taxon>
        <taxon>Acetobacteraceae</taxon>
        <taxon>Asaia</taxon>
    </lineage>
</organism>
<sequence length="43" mass="5266">MIVMLRERQVRHSFRQAMTQDRVMVKNRENLLFIRLSLAQHNV</sequence>
<name>A0A060QH44_9PROT</name>
<dbReference type="EMBL" id="CBLX010000014">
    <property type="protein sequence ID" value="CDG40230.1"/>
    <property type="molecule type" value="Genomic_DNA"/>
</dbReference>
<dbReference type="AlphaFoldDB" id="A0A060QH44"/>
<accession>A0A060QH44</accession>
<comment type="caution">
    <text evidence="1">The sequence shown here is derived from an EMBL/GenBank/DDBJ whole genome shotgun (WGS) entry which is preliminary data.</text>
</comment>
<evidence type="ECO:0000313" key="1">
    <source>
        <dbReference type="EMBL" id="CDG40230.1"/>
    </source>
</evidence>
<reference evidence="1 2" key="2">
    <citation type="journal article" date="2014" name="PLoS ONE">
        <title>Evolution of mitochondria reconstructed from the energy metabolism of living bacteria.</title>
        <authorList>
            <person name="Degli Esposti M."/>
            <person name="Chouaia B."/>
            <person name="Comandatore F."/>
            <person name="Crotti E."/>
            <person name="Sassera D."/>
            <person name="Lievens P.M."/>
            <person name="Daffonchio D."/>
            <person name="Bandi C."/>
        </authorList>
    </citation>
    <scope>NUCLEOTIDE SEQUENCE [LARGE SCALE GENOMIC DNA]</scope>
    <source>
        <strain evidence="1 2">SF2.1</strain>
    </source>
</reference>
<protein>
    <submittedName>
        <fullName evidence="1">Uncharacterized protein</fullName>
    </submittedName>
</protein>
<proteinExistence type="predicted"/>
<evidence type="ECO:0000313" key="2">
    <source>
        <dbReference type="Proteomes" id="UP000027583"/>
    </source>
</evidence>
<dbReference type="Proteomes" id="UP000027583">
    <property type="component" value="Unassembled WGS sequence"/>
</dbReference>
<reference evidence="1 2" key="1">
    <citation type="journal article" date="2014" name="Genome Biol. Evol.">
        <title>Acetic acid bacteria genomes reveal functional traits for adaptation to life in insect guts.</title>
        <authorList>
            <person name="Chouaia B."/>
            <person name="Gaiarsa S."/>
            <person name="Crotti E."/>
            <person name="Comandatore F."/>
            <person name="Degli Esposti M."/>
            <person name="Ricci I."/>
            <person name="Alma A."/>
            <person name="Favia G."/>
            <person name="Bandi C."/>
            <person name="Daffonchio D."/>
        </authorList>
    </citation>
    <scope>NUCLEOTIDE SEQUENCE [LARGE SCALE GENOMIC DNA]</scope>
    <source>
        <strain evidence="1 2">SF2.1</strain>
    </source>
</reference>